<comment type="caution">
    <text evidence="1">The sequence shown here is derived from an EMBL/GenBank/DDBJ whole genome shotgun (WGS) entry which is preliminary data.</text>
</comment>
<dbReference type="AlphaFoldDB" id="A0AAW0G4D9"/>
<keyword evidence="2" id="KW-1185">Reference proteome</keyword>
<reference evidence="1 2" key="1">
    <citation type="submission" date="2022-09" db="EMBL/GenBank/DDBJ databases">
        <authorList>
            <person name="Palmer J.M."/>
        </authorList>
    </citation>
    <scope>NUCLEOTIDE SEQUENCE [LARGE SCALE GENOMIC DNA]</scope>
    <source>
        <strain evidence="1 2">DSM 7382</strain>
    </source>
</reference>
<evidence type="ECO:0000313" key="2">
    <source>
        <dbReference type="Proteomes" id="UP001385951"/>
    </source>
</evidence>
<proteinExistence type="predicted"/>
<accession>A0AAW0G4D9</accession>
<gene>
    <name evidence="1" type="ORF">QCA50_012379</name>
</gene>
<evidence type="ECO:0000313" key="1">
    <source>
        <dbReference type="EMBL" id="KAK7684432.1"/>
    </source>
</evidence>
<dbReference type="EMBL" id="JASBNA010000025">
    <property type="protein sequence ID" value="KAK7684432.1"/>
    <property type="molecule type" value="Genomic_DNA"/>
</dbReference>
<dbReference type="Proteomes" id="UP001385951">
    <property type="component" value="Unassembled WGS sequence"/>
</dbReference>
<organism evidence="1 2">
    <name type="scientific">Cerrena zonata</name>
    <dbReference type="NCBI Taxonomy" id="2478898"/>
    <lineage>
        <taxon>Eukaryota</taxon>
        <taxon>Fungi</taxon>
        <taxon>Dikarya</taxon>
        <taxon>Basidiomycota</taxon>
        <taxon>Agaricomycotina</taxon>
        <taxon>Agaricomycetes</taxon>
        <taxon>Polyporales</taxon>
        <taxon>Cerrenaceae</taxon>
        <taxon>Cerrena</taxon>
    </lineage>
</organism>
<sequence length="158" mass="18342">MMLEQYIRNVEPDAIIQCTNTWPNEETGRALSIYDRLTSSLEQRLFEPPQSMPPGSETTTSRSTWVLMDEIQKLYWDIHFWTYLKNPIESVYYVLFAAFGSEATPWSQEQSLGTPLFIDVQCRVGLHPSAIVKYCLCFDDEEFDEFIFIASAFLDSLK</sequence>
<name>A0AAW0G4D9_9APHY</name>
<protein>
    <submittedName>
        <fullName evidence="1">Uncharacterized protein</fullName>
    </submittedName>
</protein>